<evidence type="ECO:0000256" key="1">
    <source>
        <dbReference type="SAM" id="MobiDB-lite"/>
    </source>
</evidence>
<dbReference type="Proteomes" id="UP000445582">
    <property type="component" value="Unassembled WGS sequence"/>
</dbReference>
<dbReference type="EMBL" id="WTYN01000001">
    <property type="protein sequence ID" value="MXO62970.1"/>
    <property type="molecule type" value="Genomic_DNA"/>
</dbReference>
<accession>A0A844YEK7</accession>
<feature type="region of interest" description="Disordered" evidence="1">
    <location>
        <begin position="1"/>
        <end position="40"/>
    </location>
</feature>
<feature type="compositionally biased region" description="Acidic residues" evidence="1">
    <location>
        <begin position="251"/>
        <end position="262"/>
    </location>
</feature>
<sequence length="679" mass="74582">MDTLRGQFDPADFSEELQDYDLAEDEGAPEPPPSPIGQDERRMQVRAYNHWAGLLGDRAFPSIEDLEPETLDDFGPYSVLLDFSNGIEDPHVRFVGTELAGECDIVEGIEQLSDVPSRSLLSRITDHYMQILANQAPIGFEAEFLNQRERTILYRGILLPYSSDNDTIDFIFGVINWKEVADQQTTDELLLEIDQALEGAPAPVGASDNDDNVLDLSSYGNREPETQEDDAGVLEPRLTRPSFASLLTPEGFDEEDEDEDDFSLPANWRLSDPTAETDGDYADDSADVYDEDFDPETDGEDDEEDGIELGLSRLIESEFERAERAERKPIDLAALDIAQDAIDPDAAGYTTREFDFGTGGEADPFAIAAQDEPVAEAEDAAIGAEPFEEETFEEESLDEEAFENDYAEPGEFEDIDLDDPFSEAAEPADHAEAFDPEIPLTMAPMPIGMETPAADSEVAGEEISEDDAPIALEPEDPDADGLYDALADARELAQVAQHSEDRSRTALYAAVGRAYDVSLAAQDAPDDFAELLDESGLTAQDRAPMTPVVKLVFGAEYDKTRLTEYAAALSYAHRLGIARGKLGSFLYEAEGGLKGVVREERRMRREEAGKPVETRTAPREALAKKLRAIDGIDLADIPVDGEEFALVMIRRTPEGDIVVLGEIADDVPLIERAARKILG</sequence>
<organism evidence="2 3">
    <name type="scientific">Qipengyuania oceanensis</name>
    <dbReference type="NCBI Taxonomy" id="1463597"/>
    <lineage>
        <taxon>Bacteria</taxon>
        <taxon>Pseudomonadati</taxon>
        <taxon>Pseudomonadota</taxon>
        <taxon>Alphaproteobacteria</taxon>
        <taxon>Sphingomonadales</taxon>
        <taxon>Erythrobacteraceae</taxon>
        <taxon>Qipengyuania</taxon>
    </lineage>
</organism>
<feature type="compositionally biased region" description="Acidic residues" evidence="1">
    <location>
        <begin position="275"/>
        <end position="305"/>
    </location>
</feature>
<dbReference type="RefSeq" id="WP_160673808.1">
    <property type="nucleotide sequence ID" value="NZ_WTYN01000001.1"/>
</dbReference>
<name>A0A844YEK7_9SPHN</name>
<protein>
    <recommendedName>
        <fullName evidence="4">PAS domain-containing protein</fullName>
    </recommendedName>
</protein>
<keyword evidence="3" id="KW-1185">Reference proteome</keyword>
<dbReference type="AlphaFoldDB" id="A0A844YEK7"/>
<evidence type="ECO:0000313" key="3">
    <source>
        <dbReference type="Proteomes" id="UP000445582"/>
    </source>
</evidence>
<gene>
    <name evidence="2" type="ORF">GRI48_08110</name>
</gene>
<feature type="region of interest" description="Disordered" evidence="1">
    <location>
        <begin position="200"/>
        <end position="305"/>
    </location>
</feature>
<dbReference type="OrthoDB" id="7441080at2"/>
<proteinExistence type="predicted"/>
<evidence type="ECO:0008006" key="4">
    <source>
        <dbReference type="Google" id="ProtNLM"/>
    </source>
</evidence>
<feature type="compositionally biased region" description="Acidic residues" evidence="1">
    <location>
        <begin position="12"/>
        <end position="28"/>
    </location>
</feature>
<comment type="caution">
    <text evidence="2">The sequence shown here is derived from an EMBL/GenBank/DDBJ whole genome shotgun (WGS) entry which is preliminary data.</text>
</comment>
<reference evidence="2 3" key="1">
    <citation type="submission" date="2019-12" db="EMBL/GenBank/DDBJ databases">
        <title>Genomic-based taxomic classification of the family Erythrobacteraceae.</title>
        <authorList>
            <person name="Xu L."/>
        </authorList>
    </citation>
    <scope>NUCLEOTIDE SEQUENCE [LARGE SCALE GENOMIC DNA]</scope>
    <source>
        <strain evidence="2 3">MCCC 1A09965</strain>
    </source>
</reference>
<evidence type="ECO:0000313" key="2">
    <source>
        <dbReference type="EMBL" id="MXO62970.1"/>
    </source>
</evidence>